<dbReference type="Gene3D" id="3.40.50.300">
    <property type="entry name" value="P-loop containing nucleotide triphosphate hydrolases"/>
    <property type="match status" value="1"/>
</dbReference>
<feature type="domain" description="ABC transporter" evidence="4">
    <location>
        <begin position="8"/>
        <end position="237"/>
    </location>
</feature>
<evidence type="ECO:0000313" key="5">
    <source>
        <dbReference type="EMBL" id="SJZ55886.1"/>
    </source>
</evidence>
<dbReference type="PROSITE" id="PS00211">
    <property type="entry name" value="ABC_TRANSPORTER_1"/>
    <property type="match status" value="1"/>
</dbReference>
<evidence type="ECO:0000256" key="2">
    <source>
        <dbReference type="ARBA" id="ARBA00022741"/>
    </source>
</evidence>
<keyword evidence="3 5" id="KW-0067">ATP-binding</keyword>
<keyword evidence="1" id="KW-0813">Transport</keyword>
<dbReference type="Proteomes" id="UP000189941">
    <property type="component" value="Unassembled WGS sequence"/>
</dbReference>
<proteinExistence type="predicted"/>
<name>A0A1T4LMN0_9LACT</name>
<dbReference type="PANTHER" id="PTHR42788">
    <property type="entry name" value="TAURINE IMPORT ATP-BINDING PROTEIN-RELATED"/>
    <property type="match status" value="1"/>
</dbReference>
<evidence type="ECO:0000256" key="3">
    <source>
        <dbReference type="ARBA" id="ARBA00022840"/>
    </source>
</evidence>
<dbReference type="PANTHER" id="PTHR42788:SF13">
    <property type="entry name" value="ALIPHATIC SULFONATES IMPORT ATP-BINDING PROTEIN SSUB"/>
    <property type="match status" value="1"/>
</dbReference>
<evidence type="ECO:0000259" key="4">
    <source>
        <dbReference type="PROSITE" id="PS50893"/>
    </source>
</evidence>
<reference evidence="6" key="1">
    <citation type="submission" date="2017-02" db="EMBL/GenBank/DDBJ databases">
        <authorList>
            <person name="Varghese N."/>
            <person name="Submissions S."/>
        </authorList>
    </citation>
    <scope>NUCLEOTIDE SEQUENCE [LARGE SCALE GENOMIC DNA]</scope>
    <source>
        <strain evidence="6">DSM 15739</strain>
    </source>
</reference>
<dbReference type="AlphaFoldDB" id="A0A1T4LMN0"/>
<dbReference type="SMART" id="SM00382">
    <property type="entry name" value="AAA"/>
    <property type="match status" value="1"/>
</dbReference>
<evidence type="ECO:0000313" key="6">
    <source>
        <dbReference type="Proteomes" id="UP000189941"/>
    </source>
</evidence>
<organism evidence="5 6">
    <name type="scientific">Globicatella sulfidifaciens DSM 15739</name>
    <dbReference type="NCBI Taxonomy" id="1121925"/>
    <lineage>
        <taxon>Bacteria</taxon>
        <taxon>Bacillati</taxon>
        <taxon>Bacillota</taxon>
        <taxon>Bacilli</taxon>
        <taxon>Lactobacillales</taxon>
        <taxon>Aerococcaceae</taxon>
        <taxon>Globicatella</taxon>
    </lineage>
</organism>
<sequence>MSSNNELLRLENMSYQYPGSKVMILNNLNMSFKSGEFICVVGPSGCGKSTLLNIIAGYLAPTAGSVIFNGDPVNGPSWHRGVVFQQHTLFPWLNVAENVAFGLESRGVGKKEIESTVTQILDRVEMSADHDKYIFEISGGMQQRVQLARVLANAPEMVLLDEPLGALDASTRSKMQNFIRKLWSETQSTFLMITHDIDEALTLGTRVLVLYKNTLKPFDEISLDYTHRLLLDQETPVYLDPQYQKIKRQIHQAFD</sequence>
<evidence type="ECO:0000256" key="1">
    <source>
        <dbReference type="ARBA" id="ARBA00022448"/>
    </source>
</evidence>
<dbReference type="CDD" id="cd03293">
    <property type="entry name" value="ABC_NrtD_SsuB_transporters"/>
    <property type="match status" value="1"/>
</dbReference>
<dbReference type="InterPro" id="IPR027417">
    <property type="entry name" value="P-loop_NTPase"/>
</dbReference>
<keyword evidence="2" id="KW-0547">Nucleotide-binding</keyword>
<gene>
    <name evidence="5" type="ORF">SAMN02746011_01143</name>
</gene>
<dbReference type="InterPro" id="IPR003593">
    <property type="entry name" value="AAA+_ATPase"/>
</dbReference>
<dbReference type="RefSeq" id="WP_078755894.1">
    <property type="nucleotide sequence ID" value="NZ_FUWO01000008.1"/>
</dbReference>
<dbReference type="GO" id="GO:0005524">
    <property type="term" value="F:ATP binding"/>
    <property type="evidence" value="ECO:0007669"/>
    <property type="project" value="UniProtKB-KW"/>
</dbReference>
<dbReference type="OrthoDB" id="9802264at2"/>
<dbReference type="InterPro" id="IPR017871">
    <property type="entry name" value="ABC_transporter-like_CS"/>
</dbReference>
<dbReference type="SUPFAM" id="SSF52540">
    <property type="entry name" value="P-loop containing nucleoside triphosphate hydrolases"/>
    <property type="match status" value="1"/>
</dbReference>
<dbReference type="GO" id="GO:0016887">
    <property type="term" value="F:ATP hydrolysis activity"/>
    <property type="evidence" value="ECO:0007669"/>
    <property type="project" value="InterPro"/>
</dbReference>
<protein>
    <submittedName>
        <fullName evidence="5">Taurine transport system ATP-binding protein</fullName>
    </submittedName>
</protein>
<dbReference type="Pfam" id="PF00005">
    <property type="entry name" value="ABC_tran"/>
    <property type="match status" value="1"/>
</dbReference>
<dbReference type="EMBL" id="FUWO01000008">
    <property type="protein sequence ID" value="SJZ55886.1"/>
    <property type="molecule type" value="Genomic_DNA"/>
</dbReference>
<dbReference type="STRING" id="1121925.SAMN02746011_01143"/>
<accession>A0A1T4LMN0</accession>
<keyword evidence="6" id="KW-1185">Reference proteome</keyword>
<dbReference type="InterPro" id="IPR050166">
    <property type="entry name" value="ABC_transporter_ATP-bind"/>
</dbReference>
<dbReference type="PROSITE" id="PS50893">
    <property type="entry name" value="ABC_TRANSPORTER_2"/>
    <property type="match status" value="1"/>
</dbReference>
<dbReference type="InterPro" id="IPR003439">
    <property type="entry name" value="ABC_transporter-like_ATP-bd"/>
</dbReference>